<dbReference type="GO" id="GO:0032787">
    <property type="term" value="P:monocarboxylic acid metabolic process"/>
    <property type="evidence" value="ECO:0007669"/>
    <property type="project" value="UniProtKB-ARBA"/>
</dbReference>
<protein>
    <submittedName>
        <fullName evidence="4">Hex29</fullName>
    </submittedName>
</protein>
<evidence type="ECO:0000256" key="2">
    <source>
        <dbReference type="ARBA" id="ARBA00023002"/>
    </source>
</evidence>
<evidence type="ECO:0000256" key="1">
    <source>
        <dbReference type="ARBA" id="ARBA00006484"/>
    </source>
</evidence>
<dbReference type="SMART" id="SM00822">
    <property type="entry name" value="PKS_KR"/>
    <property type="match status" value="1"/>
</dbReference>
<dbReference type="FunFam" id="3.40.50.720:FF:000173">
    <property type="entry name" value="3-oxoacyl-[acyl-carrier protein] reductase"/>
    <property type="match status" value="1"/>
</dbReference>
<dbReference type="PANTHER" id="PTHR42879:SF2">
    <property type="entry name" value="3-OXOACYL-[ACYL-CARRIER-PROTEIN] REDUCTASE FABG"/>
    <property type="match status" value="1"/>
</dbReference>
<comment type="similarity">
    <text evidence="1">Belongs to the short-chain dehydrogenases/reductases (SDR) family.</text>
</comment>
<evidence type="ECO:0000259" key="3">
    <source>
        <dbReference type="SMART" id="SM00822"/>
    </source>
</evidence>
<dbReference type="PANTHER" id="PTHR42879">
    <property type="entry name" value="3-OXOACYL-(ACYL-CARRIER-PROTEIN) REDUCTASE"/>
    <property type="match status" value="1"/>
</dbReference>
<evidence type="ECO:0000313" key="4">
    <source>
        <dbReference type="EMBL" id="AMK51286.1"/>
    </source>
</evidence>
<organism evidence="4">
    <name type="scientific">Streptosporangium sp. FXJ7.131</name>
    <dbReference type="NCBI Taxonomy" id="683272"/>
    <lineage>
        <taxon>Bacteria</taxon>
        <taxon>Bacillati</taxon>
        <taxon>Actinomycetota</taxon>
        <taxon>Actinomycetes</taxon>
        <taxon>Streptosporangiales</taxon>
        <taxon>Streptosporangiaceae</taxon>
        <taxon>Streptosporangium</taxon>
    </lineage>
</organism>
<dbReference type="PROSITE" id="PS00061">
    <property type="entry name" value="ADH_SHORT"/>
    <property type="match status" value="1"/>
</dbReference>
<name>A0A126SRU0_9ACTN</name>
<dbReference type="EMBL" id="KT713752">
    <property type="protein sequence ID" value="AMK51286.1"/>
    <property type="molecule type" value="Genomic_DNA"/>
</dbReference>
<dbReference type="InterPro" id="IPR020904">
    <property type="entry name" value="Sc_DH/Rdtase_CS"/>
</dbReference>
<reference evidence="4" key="1">
    <citation type="submission" date="2015-09" db="EMBL/GenBank/DDBJ databases">
        <authorList>
            <person name="Jackson K.R."/>
            <person name="Lunt B.L."/>
            <person name="Fisher J.N.B."/>
            <person name="Gardner A.V."/>
            <person name="Bailey M.E."/>
            <person name="Deus L.M."/>
            <person name="Earl A.S."/>
            <person name="Gibby P.D."/>
            <person name="Hartmann K.A."/>
            <person name="Liu J.E."/>
            <person name="Manci A.M."/>
            <person name="Nielsen D.A."/>
            <person name="Solomon M.B."/>
            <person name="Breakwell D.P."/>
            <person name="Burnett S.H."/>
            <person name="Grose J.H."/>
        </authorList>
    </citation>
    <scope>NUCLEOTIDE SEQUENCE</scope>
    <source>
        <strain evidence="4">FXJ7.131</strain>
    </source>
</reference>
<dbReference type="NCBIfam" id="NF009466">
    <property type="entry name" value="PRK12826.1-2"/>
    <property type="match status" value="1"/>
</dbReference>
<dbReference type="InterPro" id="IPR057326">
    <property type="entry name" value="KR_dom"/>
</dbReference>
<dbReference type="Pfam" id="PF13561">
    <property type="entry name" value="adh_short_C2"/>
    <property type="match status" value="1"/>
</dbReference>
<dbReference type="SUPFAM" id="SSF51735">
    <property type="entry name" value="NAD(P)-binding Rossmann-fold domains"/>
    <property type="match status" value="1"/>
</dbReference>
<dbReference type="AlphaFoldDB" id="A0A126SRU0"/>
<feature type="domain" description="Ketoreductase" evidence="3">
    <location>
        <begin position="5"/>
        <end position="190"/>
    </location>
</feature>
<proteinExistence type="inferred from homology"/>
<dbReference type="Gene3D" id="3.40.50.720">
    <property type="entry name" value="NAD(P)-binding Rossmann-like Domain"/>
    <property type="match status" value="1"/>
</dbReference>
<dbReference type="GO" id="GO:0016491">
    <property type="term" value="F:oxidoreductase activity"/>
    <property type="evidence" value="ECO:0007669"/>
    <property type="project" value="UniProtKB-KW"/>
</dbReference>
<accession>A0A126SRU0</accession>
<dbReference type="InterPro" id="IPR002347">
    <property type="entry name" value="SDR_fam"/>
</dbReference>
<dbReference type="InterPro" id="IPR036291">
    <property type="entry name" value="NAD(P)-bd_dom_sf"/>
</dbReference>
<sequence>MTGTKVALVSGGSRGIGRAIVLRLAQDGFDVSFCYRSAEGPAAQLVKEARQFGGRMLPVRADVTRGEEMRAWVARAEEELGPVDAVVTSAGITRDGPLVLTEEADWDEVMRTNLGGVYHLCRAAVFGMMKRRSGCIITISSVSGVYGNAAQTTYSASKAGIIGFTRALAKEVGGRGVRANVVAPGLIDTDMTDKLSERARQRLTEATALRRFGRPEEVAELVAFLASDRASYMTGSVVEIHGGIAI</sequence>
<dbReference type="PRINTS" id="PR00080">
    <property type="entry name" value="SDRFAMILY"/>
</dbReference>
<keyword evidence="2" id="KW-0560">Oxidoreductase</keyword>
<dbReference type="PRINTS" id="PR00081">
    <property type="entry name" value="GDHRDH"/>
</dbReference>
<dbReference type="InterPro" id="IPR050259">
    <property type="entry name" value="SDR"/>
</dbReference>